<feature type="compositionally biased region" description="Acidic residues" evidence="2">
    <location>
        <begin position="29"/>
        <end position="55"/>
    </location>
</feature>
<feature type="region of interest" description="Disordered" evidence="2">
    <location>
        <begin position="1"/>
        <end position="67"/>
    </location>
</feature>
<evidence type="ECO:0000313" key="5">
    <source>
        <dbReference type="Proteomes" id="UP001442364"/>
    </source>
</evidence>
<keyword evidence="1 4" id="KW-0378">Hydrolase</keyword>
<organism evidence="4 5">
    <name type="scientific">[Lactobacillus] rogosae</name>
    <dbReference type="NCBI Taxonomy" id="706562"/>
    <lineage>
        <taxon>Bacteria</taxon>
        <taxon>Bacillati</taxon>
        <taxon>Bacillota</taxon>
        <taxon>Clostridia</taxon>
        <taxon>Lachnospirales</taxon>
        <taxon>Lachnospiraceae</taxon>
        <taxon>Lachnospira</taxon>
    </lineage>
</organism>
<dbReference type="InterPro" id="IPR005754">
    <property type="entry name" value="Sortase"/>
</dbReference>
<dbReference type="InterPro" id="IPR009835">
    <property type="entry name" value="SrtB"/>
</dbReference>
<comment type="caution">
    <text evidence="4">The sequence shown here is derived from an EMBL/GenBank/DDBJ whole genome shotgun (WGS) entry which is preliminary data.</text>
</comment>
<dbReference type="SUPFAM" id="SSF63817">
    <property type="entry name" value="Sortase"/>
    <property type="match status" value="1"/>
</dbReference>
<dbReference type="RefSeq" id="WP_022501218.1">
    <property type="nucleotide sequence ID" value="NZ_DAWDAH010000001.1"/>
</dbReference>
<dbReference type="Gene3D" id="2.40.260.10">
    <property type="entry name" value="Sortase"/>
    <property type="match status" value="1"/>
</dbReference>
<evidence type="ECO:0000256" key="3">
    <source>
        <dbReference type="SAM" id="Phobius"/>
    </source>
</evidence>
<reference evidence="4 5" key="1">
    <citation type="submission" date="2024-03" db="EMBL/GenBank/DDBJ databases">
        <title>Human intestinal bacterial collection.</title>
        <authorList>
            <person name="Pauvert C."/>
            <person name="Hitch T.C.A."/>
            <person name="Clavel T."/>
        </authorList>
    </citation>
    <scope>NUCLEOTIDE SEQUENCE [LARGE SCALE GENOMIC DNA]</scope>
    <source>
        <strain evidence="4 5">CLA-AA-H255</strain>
    </source>
</reference>
<proteinExistence type="predicted"/>
<dbReference type="InterPro" id="IPR023365">
    <property type="entry name" value="Sortase_dom-sf"/>
</dbReference>
<dbReference type="GO" id="GO:0016787">
    <property type="term" value="F:hydrolase activity"/>
    <property type="evidence" value="ECO:0007669"/>
    <property type="project" value="UniProtKB-KW"/>
</dbReference>
<keyword evidence="3" id="KW-0812">Transmembrane</keyword>
<dbReference type="EMBL" id="JBBMER010000003">
    <property type="protein sequence ID" value="MEQ2379197.1"/>
    <property type="molecule type" value="Genomic_DNA"/>
</dbReference>
<feature type="transmembrane region" description="Helical" evidence="3">
    <location>
        <begin position="87"/>
        <end position="110"/>
    </location>
</feature>
<name>A0ABV1BTX9_9FIRM</name>
<keyword evidence="3" id="KW-1133">Transmembrane helix</keyword>
<dbReference type="Proteomes" id="UP001442364">
    <property type="component" value="Unassembled WGS sequence"/>
</dbReference>
<evidence type="ECO:0000313" key="4">
    <source>
        <dbReference type="EMBL" id="MEQ2379197.1"/>
    </source>
</evidence>
<evidence type="ECO:0000256" key="2">
    <source>
        <dbReference type="SAM" id="MobiDB-lite"/>
    </source>
</evidence>
<sequence length="335" mass="37942">MNTTNNNDDLLNDDPEQSSRRNITKSDDMPDYELEDPDDILNDDVDDFIDEDMDYSDSNSPYDENDADAVFDRQEKDKKRSNIIRRIILLISVAVFIFAAYNLINIFLAYHKADVIYNDIEQNVLDEDSHTNVIIGDEEEEVEVPFKYNHQALLNINSDGLGYIYIPSIGCRLPMVQGNDNDYYLTHTFDKQSSANGCLFEDSRINSGLSSNHVIIYGHNMRNGAMFGKLKSYENSSFYNGSGNNVFYIYTGNVIKQYKIFSCYISEAVSDTYTFNFPSLASMQSYAADMKAKSLYDTGVDISSASQVVTLSTCTDNGEKRFIVHGMYIGEASLE</sequence>
<keyword evidence="5" id="KW-1185">Reference proteome</keyword>
<keyword evidence="3" id="KW-0472">Membrane</keyword>
<accession>A0ABV1BTX9</accession>
<dbReference type="Pfam" id="PF04203">
    <property type="entry name" value="Sortase"/>
    <property type="match status" value="1"/>
</dbReference>
<dbReference type="CDD" id="cd05826">
    <property type="entry name" value="Sortase_B"/>
    <property type="match status" value="1"/>
</dbReference>
<gene>
    <name evidence="4" type="primary">srtB</name>
    <name evidence="4" type="ORF">WMO14_04805</name>
</gene>
<dbReference type="EC" id="3.4.22.71" evidence="4"/>
<protein>
    <submittedName>
        <fullName evidence="4">Class B sortase</fullName>
        <ecNumber evidence="4">3.4.22.71</ecNumber>
    </submittedName>
</protein>
<evidence type="ECO:0000256" key="1">
    <source>
        <dbReference type="ARBA" id="ARBA00022801"/>
    </source>
</evidence>
<dbReference type="NCBIfam" id="TIGR03064">
    <property type="entry name" value="sortase_srtB"/>
    <property type="match status" value="1"/>
</dbReference>